<dbReference type="EMBL" id="BAAAHQ010000015">
    <property type="protein sequence ID" value="GAA0928695.1"/>
    <property type="molecule type" value="Genomic_DNA"/>
</dbReference>
<proteinExistence type="inferred from homology"/>
<gene>
    <name evidence="3" type="ORF">GCM10009560_31960</name>
</gene>
<feature type="domain" description="HTH marR-type" evidence="2">
    <location>
        <begin position="19"/>
        <end position="68"/>
    </location>
</feature>
<protein>
    <submittedName>
        <fullName evidence="3">ROK family transcriptional regulator</fullName>
    </submittedName>
</protein>
<dbReference type="InterPro" id="IPR000835">
    <property type="entry name" value="HTH_MarR-typ"/>
</dbReference>
<dbReference type="CDD" id="cd23763">
    <property type="entry name" value="ASKHA_ATPase_ROK"/>
    <property type="match status" value="1"/>
</dbReference>
<dbReference type="InterPro" id="IPR011991">
    <property type="entry name" value="ArsR-like_HTH"/>
</dbReference>
<dbReference type="InterPro" id="IPR043129">
    <property type="entry name" value="ATPase_NBD"/>
</dbReference>
<dbReference type="InterPro" id="IPR036388">
    <property type="entry name" value="WH-like_DNA-bd_sf"/>
</dbReference>
<comment type="caution">
    <text evidence="3">The sequence shown here is derived from an EMBL/GenBank/DDBJ whole genome shotgun (WGS) entry which is preliminary data.</text>
</comment>
<dbReference type="Pfam" id="PF00480">
    <property type="entry name" value="ROK"/>
    <property type="match status" value="1"/>
</dbReference>
<evidence type="ECO:0000256" key="1">
    <source>
        <dbReference type="ARBA" id="ARBA00006479"/>
    </source>
</evidence>
<evidence type="ECO:0000313" key="3">
    <source>
        <dbReference type="EMBL" id="GAA0928695.1"/>
    </source>
</evidence>
<accession>A0ABN1PJF5</accession>
<dbReference type="RefSeq" id="WP_343950643.1">
    <property type="nucleotide sequence ID" value="NZ_BAAAHQ010000015.1"/>
</dbReference>
<dbReference type="PANTHER" id="PTHR18964">
    <property type="entry name" value="ROK (REPRESSOR, ORF, KINASE) FAMILY"/>
    <property type="match status" value="1"/>
</dbReference>
<dbReference type="InterPro" id="IPR036390">
    <property type="entry name" value="WH_DNA-bd_sf"/>
</dbReference>
<dbReference type="Gene3D" id="3.30.420.40">
    <property type="match status" value="2"/>
</dbReference>
<dbReference type="CDD" id="cd00090">
    <property type="entry name" value="HTH_ARSR"/>
    <property type="match status" value="1"/>
</dbReference>
<dbReference type="InterPro" id="IPR000600">
    <property type="entry name" value="ROK"/>
</dbReference>
<dbReference type="Pfam" id="PF12802">
    <property type="entry name" value="MarR_2"/>
    <property type="match status" value="1"/>
</dbReference>
<dbReference type="SUPFAM" id="SSF53067">
    <property type="entry name" value="Actin-like ATPase domain"/>
    <property type="match status" value="1"/>
</dbReference>
<keyword evidence="4" id="KW-1185">Reference proteome</keyword>
<evidence type="ECO:0000313" key="4">
    <source>
        <dbReference type="Proteomes" id="UP001501578"/>
    </source>
</evidence>
<reference evidence="3 4" key="1">
    <citation type="journal article" date="2019" name="Int. J. Syst. Evol. Microbiol.">
        <title>The Global Catalogue of Microorganisms (GCM) 10K type strain sequencing project: providing services to taxonomists for standard genome sequencing and annotation.</title>
        <authorList>
            <consortium name="The Broad Institute Genomics Platform"/>
            <consortium name="The Broad Institute Genome Sequencing Center for Infectious Disease"/>
            <person name="Wu L."/>
            <person name="Ma J."/>
        </authorList>
    </citation>
    <scope>NUCLEOTIDE SEQUENCE [LARGE SCALE GENOMIC DNA]</scope>
    <source>
        <strain evidence="3 4">JCM 11136</strain>
    </source>
</reference>
<sequence length="391" mass="40582">MERRPGVPRLLREINDRAALELLLAEGPMTRGQIGDQTGLSKVTASQTLARLEERGLVEVVGVQAGGRGPNAALYSVVSNSAYVAGLQIGPETVSTAIADIHGRTLAEVTVTPDAGDPVSVVHSAVVKACRTARVSLAKLRGVVIGTPGVVDPRSGDVHFSFDLPAWHEGIQQALARDLKRDVTIENDVNLAAVAERADGAARGLDDFVLLWADRGIGLAIVLDGKLHRGRTGSAGEIGYLPVPGVPLPEDVRDEPGRLPSLAGGLQSLVSAEAVAGVAKGYGFADSEPDEYVGAALAAGELGEPFLDEIARRLALGVAAVCVVLDPGRVVLAGEVCKAGGSALTERVEEAVARICPIRPEVVTTTVEGNPVLRGAVLAALDQAREELFVS</sequence>
<dbReference type="SUPFAM" id="SSF46785">
    <property type="entry name" value="Winged helix' DNA-binding domain"/>
    <property type="match status" value="1"/>
</dbReference>
<organism evidence="3 4">
    <name type="scientific">Nonomuraea longicatena</name>
    <dbReference type="NCBI Taxonomy" id="83682"/>
    <lineage>
        <taxon>Bacteria</taxon>
        <taxon>Bacillati</taxon>
        <taxon>Actinomycetota</taxon>
        <taxon>Actinomycetes</taxon>
        <taxon>Streptosporangiales</taxon>
        <taxon>Streptosporangiaceae</taxon>
        <taxon>Nonomuraea</taxon>
    </lineage>
</organism>
<name>A0ABN1PJF5_9ACTN</name>
<dbReference type="Proteomes" id="UP001501578">
    <property type="component" value="Unassembled WGS sequence"/>
</dbReference>
<evidence type="ECO:0000259" key="2">
    <source>
        <dbReference type="Pfam" id="PF12802"/>
    </source>
</evidence>
<dbReference type="Gene3D" id="1.10.10.10">
    <property type="entry name" value="Winged helix-like DNA-binding domain superfamily/Winged helix DNA-binding domain"/>
    <property type="match status" value="1"/>
</dbReference>
<dbReference type="PANTHER" id="PTHR18964:SF149">
    <property type="entry name" value="BIFUNCTIONAL UDP-N-ACETYLGLUCOSAMINE 2-EPIMERASE_N-ACETYLMANNOSAMINE KINASE"/>
    <property type="match status" value="1"/>
</dbReference>
<comment type="similarity">
    <text evidence="1">Belongs to the ROK (NagC/XylR) family.</text>
</comment>